<evidence type="ECO:0000313" key="2">
    <source>
        <dbReference type="EMBL" id="MCY9185285.1"/>
    </source>
</evidence>
<evidence type="ECO:0000259" key="1">
    <source>
        <dbReference type="Pfam" id="PF01636"/>
    </source>
</evidence>
<feature type="domain" description="Aminoglycoside phosphotransferase" evidence="1">
    <location>
        <begin position="32"/>
        <end position="268"/>
    </location>
</feature>
<dbReference type="Proteomes" id="UP001073053">
    <property type="component" value="Unassembled WGS sequence"/>
</dbReference>
<comment type="caution">
    <text evidence="3">The sequence shown here is derived from an EMBL/GenBank/DDBJ whole genome shotgun (WGS) entry which is preliminary data.</text>
</comment>
<accession>A0A9Q6A9W4</accession>
<dbReference type="InterPro" id="IPR051678">
    <property type="entry name" value="AGP_Transferase"/>
</dbReference>
<gene>
    <name evidence="2" type="primary">mphK</name>
    <name evidence="2" type="synonym">ycbJ</name>
    <name evidence="3" type="ORF">CUU63_07005</name>
    <name evidence="2" type="ORF">MOF03_11590</name>
</gene>
<dbReference type="Pfam" id="PF01636">
    <property type="entry name" value="APH"/>
    <property type="match status" value="1"/>
</dbReference>
<organism evidence="3 4">
    <name type="scientific">Bacillus halotolerans</name>
    <dbReference type="NCBI Taxonomy" id="260554"/>
    <lineage>
        <taxon>Bacteria</taxon>
        <taxon>Bacillati</taxon>
        <taxon>Bacillota</taxon>
        <taxon>Bacilli</taxon>
        <taxon>Bacillales</taxon>
        <taxon>Bacillaceae</taxon>
        <taxon>Bacillus</taxon>
    </lineage>
</organism>
<evidence type="ECO:0000313" key="3">
    <source>
        <dbReference type="EMBL" id="PLS08246.1"/>
    </source>
</evidence>
<dbReference type="Gene3D" id="3.30.200.20">
    <property type="entry name" value="Phosphorylase Kinase, domain 1"/>
    <property type="match status" value="1"/>
</dbReference>
<evidence type="ECO:0000313" key="4">
    <source>
        <dbReference type="Proteomes" id="UP000234803"/>
    </source>
</evidence>
<dbReference type="Gene3D" id="3.90.1200.10">
    <property type="match status" value="1"/>
</dbReference>
<reference evidence="2" key="2">
    <citation type="submission" date="2022-02" db="EMBL/GenBank/DDBJ databases">
        <title>Crop Bioprotection Bacillus Genome Sequencing.</title>
        <authorList>
            <person name="Dunlap C."/>
        </authorList>
    </citation>
    <scope>NUCLEOTIDE SEQUENCE</scope>
    <source>
        <strain evidence="2">EC49O2N-C10</strain>
    </source>
</reference>
<dbReference type="EMBL" id="JALAWA010000006">
    <property type="protein sequence ID" value="MCY9185285.1"/>
    <property type="molecule type" value="Genomic_DNA"/>
</dbReference>
<dbReference type="RefSeq" id="WP_101860209.1">
    <property type="nucleotide sequence ID" value="NZ_CP195069.1"/>
</dbReference>
<sequence length="307" mass="34722">MTNPNERQLITEIVALARNQGLTVHSDNAQLNETGMDFQVVFAEDDTGMPWVLRKPRRSDVVERAASEGRTLAFLRANLTADVPDWKIHTPELIAYPKLSGTPAAGIDLEQKQYVWNMNHQPPSDDFVHTLAEILAELHGMNQTSAGQSGIEVVMPEDFRKMTAESMADVKNKFGVSKQLWERWQTWINDDAYWPGFSALIHGDLHPPHILIDQNEHVTGLLDWTEAKVADPAKDFVFYHMIFGEKETARLLECYDQAGGRVWSKMQAHISEMQAAYPLEIAKFALQTQQEEHVNMALEALGESKLD</sequence>
<dbReference type="SUPFAM" id="SSF56112">
    <property type="entry name" value="Protein kinase-like (PK-like)"/>
    <property type="match status" value="1"/>
</dbReference>
<dbReference type="AlphaFoldDB" id="A0A9Q6A9W4"/>
<dbReference type="Proteomes" id="UP000234803">
    <property type="component" value="Unassembled WGS sequence"/>
</dbReference>
<dbReference type="PANTHER" id="PTHR21310">
    <property type="entry name" value="AMINOGLYCOSIDE PHOSPHOTRANSFERASE-RELATED-RELATED"/>
    <property type="match status" value="1"/>
</dbReference>
<reference evidence="3 4" key="1">
    <citation type="submission" date="2017-12" db="EMBL/GenBank/DDBJ databases">
        <title>Comparative Functional Genomics of Dry Heat Resistant strains isolated from the Viking Spacecraft.</title>
        <authorList>
            <person name="Seuylemezian A."/>
            <person name="Cooper K."/>
            <person name="Vaishampayan P."/>
        </authorList>
    </citation>
    <scope>NUCLEOTIDE SEQUENCE [LARGE SCALE GENOMIC DNA]</scope>
    <source>
        <strain evidence="3 4">V48-19</strain>
    </source>
</reference>
<dbReference type="EMBL" id="PGUV01000004">
    <property type="protein sequence ID" value="PLS08246.1"/>
    <property type="molecule type" value="Genomic_DNA"/>
</dbReference>
<dbReference type="PANTHER" id="PTHR21310:SF15">
    <property type="entry name" value="AMINOGLYCOSIDE PHOSPHOTRANSFERASE DOMAIN-CONTAINING PROTEIN"/>
    <property type="match status" value="1"/>
</dbReference>
<proteinExistence type="predicted"/>
<dbReference type="InterPro" id="IPR011009">
    <property type="entry name" value="Kinase-like_dom_sf"/>
</dbReference>
<dbReference type="CDD" id="cd05152">
    <property type="entry name" value="MPH2"/>
    <property type="match status" value="1"/>
</dbReference>
<name>A0A9Q6A9W4_9BACI</name>
<dbReference type="InterPro" id="IPR002575">
    <property type="entry name" value="Aminoglycoside_PTrfase"/>
</dbReference>
<protein>
    <submittedName>
        <fullName evidence="2">Macrolide 2'-phosphotransferase MphK</fullName>
    </submittedName>
</protein>